<sequence>MQNVKTDLELARDLLAYLRQQPLDWDDDINAVARCLDKLVAFNDLATPALEFYRDAFQLHPKRGPTGINHSEWLPKPALLEDCGNKALDALAAIAKATGDAA</sequence>
<proteinExistence type="predicted"/>
<comment type="caution">
    <text evidence="1">The sequence shown here is derived from an EMBL/GenBank/DDBJ whole genome shotgun (WGS) entry which is preliminary data.</text>
</comment>
<reference evidence="1" key="1">
    <citation type="journal article" date="2014" name="Int. J. Syst. Evol. Microbiol.">
        <title>Complete genome sequence of Corynebacterium casei LMG S-19264T (=DSM 44701T), isolated from a smear-ripened cheese.</title>
        <authorList>
            <consortium name="US DOE Joint Genome Institute (JGI-PGF)"/>
            <person name="Walter F."/>
            <person name="Albersmeier A."/>
            <person name="Kalinowski J."/>
            <person name="Ruckert C."/>
        </authorList>
    </citation>
    <scope>NUCLEOTIDE SEQUENCE</scope>
    <source>
        <strain evidence="1">KCTC 42097</strain>
    </source>
</reference>
<evidence type="ECO:0000313" key="2">
    <source>
        <dbReference type="Proteomes" id="UP000641137"/>
    </source>
</evidence>
<accession>A0A8J3DLT8</accession>
<reference evidence="1" key="2">
    <citation type="submission" date="2020-09" db="EMBL/GenBank/DDBJ databases">
        <authorList>
            <person name="Sun Q."/>
            <person name="Kim S."/>
        </authorList>
    </citation>
    <scope>NUCLEOTIDE SEQUENCE</scope>
    <source>
        <strain evidence="1">KCTC 42097</strain>
    </source>
</reference>
<dbReference type="Proteomes" id="UP000641137">
    <property type="component" value="Unassembled WGS sequence"/>
</dbReference>
<dbReference type="EMBL" id="BMZO01000001">
    <property type="protein sequence ID" value="GHC61466.1"/>
    <property type="molecule type" value="Genomic_DNA"/>
</dbReference>
<dbReference type="AlphaFoldDB" id="A0A8J3DLT8"/>
<protein>
    <submittedName>
        <fullName evidence="1">Uncharacterized protein</fullName>
    </submittedName>
</protein>
<organism evidence="1 2">
    <name type="scientific">Limoniibacter endophyticus</name>
    <dbReference type="NCBI Taxonomy" id="1565040"/>
    <lineage>
        <taxon>Bacteria</taxon>
        <taxon>Pseudomonadati</taxon>
        <taxon>Pseudomonadota</taxon>
        <taxon>Alphaproteobacteria</taxon>
        <taxon>Hyphomicrobiales</taxon>
        <taxon>Bartonellaceae</taxon>
        <taxon>Limoniibacter</taxon>
    </lineage>
</organism>
<keyword evidence="2" id="KW-1185">Reference proteome</keyword>
<gene>
    <name evidence="1" type="ORF">GCM10010136_02020</name>
</gene>
<evidence type="ECO:0000313" key="1">
    <source>
        <dbReference type="EMBL" id="GHC61466.1"/>
    </source>
</evidence>
<name>A0A8J3DLT8_9HYPH</name>
<dbReference type="RefSeq" id="WP_189486928.1">
    <property type="nucleotide sequence ID" value="NZ_BMZO01000001.1"/>
</dbReference>